<dbReference type="SUPFAM" id="SSF160631">
    <property type="entry name" value="SMI1/KNR4-like"/>
    <property type="match status" value="1"/>
</dbReference>
<reference evidence="2" key="1">
    <citation type="journal article" date="2019" name="Int. J. Syst. Evol. Microbiol.">
        <title>The Global Catalogue of Microorganisms (GCM) 10K type strain sequencing project: providing services to taxonomists for standard genome sequencing and annotation.</title>
        <authorList>
            <consortium name="The Broad Institute Genomics Platform"/>
            <consortium name="The Broad Institute Genome Sequencing Center for Infectious Disease"/>
            <person name="Wu L."/>
            <person name="Ma J."/>
        </authorList>
    </citation>
    <scope>NUCLEOTIDE SEQUENCE [LARGE SCALE GENOMIC DNA]</scope>
    <source>
        <strain evidence="2">JCM 18410</strain>
    </source>
</reference>
<protein>
    <recommendedName>
        <fullName evidence="3">SMI1/KNR4 family protein</fullName>
    </recommendedName>
</protein>
<keyword evidence="2" id="KW-1185">Reference proteome</keyword>
<evidence type="ECO:0000313" key="1">
    <source>
        <dbReference type="EMBL" id="GAA5063084.1"/>
    </source>
</evidence>
<proteinExistence type="predicted"/>
<gene>
    <name evidence="1" type="ORF">GCM10023336_42030</name>
</gene>
<sequence length="160" mass="17804">MRTIAVEAAESVIDLIYSNEDTANHADGCREQLIDRAEHEMGLRFPPSYRRLIEEFGTWEAAPTEFPGLYQTPAGGDSLLGTVAYTLEDREALRLPHHLMVVMHDDVWGVVVLDTSRPDRDGECPVYAWNPGVLDGGLMEKIADNFGIFALNECRQAIGN</sequence>
<organism evidence="1 2">
    <name type="scientific">Streptomyces similanensis</name>
    <dbReference type="NCBI Taxonomy" id="1274988"/>
    <lineage>
        <taxon>Bacteria</taxon>
        <taxon>Bacillati</taxon>
        <taxon>Actinomycetota</taxon>
        <taxon>Actinomycetes</taxon>
        <taxon>Kitasatosporales</taxon>
        <taxon>Streptomycetaceae</taxon>
        <taxon>Streptomyces</taxon>
    </lineage>
</organism>
<dbReference type="Gene3D" id="3.40.1580.10">
    <property type="entry name" value="SMI1/KNR4-like"/>
    <property type="match status" value="1"/>
</dbReference>
<name>A0ABP9KPB4_9ACTN</name>
<accession>A0ABP9KPB4</accession>
<dbReference type="Proteomes" id="UP001500124">
    <property type="component" value="Unassembled WGS sequence"/>
</dbReference>
<dbReference type="EMBL" id="BAABKC010000059">
    <property type="protein sequence ID" value="GAA5063084.1"/>
    <property type="molecule type" value="Genomic_DNA"/>
</dbReference>
<comment type="caution">
    <text evidence="1">The sequence shown here is derived from an EMBL/GenBank/DDBJ whole genome shotgun (WGS) entry which is preliminary data.</text>
</comment>
<evidence type="ECO:0000313" key="2">
    <source>
        <dbReference type="Proteomes" id="UP001500124"/>
    </source>
</evidence>
<dbReference type="InterPro" id="IPR037883">
    <property type="entry name" value="Knr4/Smi1-like_sf"/>
</dbReference>
<dbReference type="Pfam" id="PF14567">
    <property type="entry name" value="SUKH_5"/>
    <property type="match status" value="1"/>
</dbReference>
<evidence type="ECO:0008006" key="3">
    <source>
        <dbReference type="Google" id="ProtNLM"/>
    </source>
</evidence>